<evidence type="ECO:0000313" key="2">
    <source>
        <dbReference type="EMBL" id="KAH0816848.1"/>
    </source>
</evidence>
<name>A0A8J6LEW1_TENMO</name>
<dbReference type="AlphaFoldDB" id="A0A8J6LEW1"/>
<evidence type="ECO:0000313" key="3">
    <source>
        <dbReference type="Proteomes" id="UP000719412"/>
    </source>
</evidence>
<comment type="caution">
    <text evidence="2">The sequence shown here is derived from an EMBL/GenBank/DDBJ whole genome shotgun (WGS) entry which is preliminary data.</text>
</comment>
<organism evidence="2 3">
    <name type="scientific">Tenebrio molitor</name>
    <name type="common">Yellow mealworm beetle</name>
    <dbReference type="NCBI Taxonomy" id="7067"/>
    <lineage>
        <taxon>Eukaryota</taxon>
        <taxon>Metazoa</taxon>
        <taxon>Ecdysozoa</taxon>
        <taxon>Arthropoda</taxon>
        <taxon>Hexapoda</taxon>
        <taxon>Insecta</taxon>
        <taxon>Pterygota</taxon>
        <taxon>Neoptera</taxon>
        <taxon>Endopterygota</taxon>
        <taxon>Coleoptera</taxon>
        <taxon>Polyphaga</taxon>
        <taxon>Cucujiformia</taxon>
        <taxon>Tenebrionidae</taxon>
        <taxon>Tenebrio</taxon>
    </lineage>
</organism>
<protein>
    <submittedName>
        <fullName evidence="2">Uncharacterized protein</fullName>
    </submittedName>
</protein>
<evidence type="ECO:0000256" key="1">
    <source>
        <dbReference type="SAM" id="MobiDB-lite"/>
    </source>
</evidence>
<feature type="region of interest" description="Disordered" evidence="1">
    <location>
        <begin position="23"/>
        <end position="88"/>
    </location>
</feature>
<reference evidence="2" key="1">
    <citation type="journal article" date="2020" name="J Insects Food Feed">
        <title>The yellow mealworm (Tenebrio molitor) genome: a resource for the emerging insects as food and feed industry.</title>
        <authorList>
            <person name="Eriksson T."/>
            <person name="Andere A."/>
            <person name="Kelstrup H."/>
            <person name="Emery V."/>
            <person name="Picard C."/>
        </authorList>
    </citation>
    <scope>NUCLEOTIDE SEQUENCE</scope>
    <source>
        <strain evidence="2">Stoneville</strain>
        <tissue evidence="2">Whole head</tissue>
    </source>
</reference>
<accession>A0A8J6LEW1</accession>
<gene>
    <name evidence="2" type="ORF">GEV33_005943</name>
</gene>
<keyword evidence="3" id="KW-1185">Reference proteome</keyword>
<dbReference type="Proteomes" id="UP000719412">
    <property type="component" value="Unassembled WGS sequence"/>
</dbReference>
<dbReference type="EMBL" id="JABDTM020020834">
    <property type="protein sequence ID" value="KAH0816848.1"/>
    <property type="molecule type" value="Genomic_DNA"/>
</dbReference>
<feature type="compositionally biased region" description="Polar residues" evidence="1">
    <location>
        <begin position="23"/>
        <end position="34"/>
    </location>
</feature>
<sequence length="135" mass="14589">MLEINTGDNRYVVAYTLKPAADCTTQPTANSSVDRQPDILNTPRGADTTTPPGLPRPDALFTPPGERNRQQHSPPTFPNFSHAEVGSSPEVCVTQVGGTLGRTRSRPRDVSYSTFATMRRDHIIADAIPGPESCV</sequence>
<reference evidence="2" key="2">
    <citation type="submission" date="2021-08" db="EMBL/GenBank/DDBJ databases">
        <authorList>
            <person name="Eriksson T."/>
        </authorList>
    </citation>
    <scope>NUCLEOTIDE SEQUENCE</scope>
    <source>
        <strain evidence="2">Stoneville</strain>
        <tissue evidence="2">Whole head</tissue>
    </source>
</reference>
<proteinExistence type="predicted"/>